<comment type="subcellular location">
    <subcellularLocation>
        <location evidence="1">Cell membrane</location>
        <topology evidence="1">Multi-pass membrane protein</topology>
    </subcellularLocation>
</comment>
<comment type="caution">
    <text evidence="7">The sequence shown here is derived from an EMBL/GenBank/DDBJ whole genome shotgun (WGS) entry which is preliminary data.</text>
</comment>
<organism evidence="7 8">
    <name type="scientific">Zhongshania guokunii</name>
    <dbReference type="NCBI Taxonomy" id="641783"/>
    <lineage>
        <taxon>Bacteria</taxon>
        <taxon>Pseudomonadati</taxon>
        <taxon>Pseudomonadota</taxon>
        <taxon>Gammaproteobacteria</taxon>
        <taxon>Cellvibrionales</taxon>
        <taxon>Spongiibacteraceae</taxon>
        <taxon>Zhongshania</taxon>
    </lineage>
</organism>
<keyword evidence="4 6" id="KW-1133">Transmembrane helix</keyword>
<feature type="transmembrane region" description="Helical" evidence="6">
    <location>
        <begin position="56"/>
        <end position="76"/>
    </location>
</feature>
<feature type="transmembrane region" description="Helical" evidence="6">
    <location>
        <begin position="113"/>
        <end position="130"/>
    </location>
</feature>
<evidence type="ECO:0000256" key="1">
    <source>
        <dbReference type="ARBA" id="ARBA00004651"/>
    </source>
</evidence>
<reference evidence="7 8" key="1">
    <citation type="journal article" date="2011" name="Int. J. Syst. Evol. Microbiol.">
        <title>Zhongshania antarctica gen. nov., sp. nov. and Zhongshania guokunii sp. nov., gammaproteobacteria respectively isolated from coastal attached (fast) ice and surface seawater of the Antarctic.</title>
        <authorList>
            <person name="Li H.J."/>
            <person name="Zhang X.Y."/>
            <person name="Chen C.X."/>
            <person name="Zhang Y.J."/>
            <person name="Gao Z.M."/>
            <person name="Yu Y."/>
            <person name="Chen X.L."/>
            <person name="Chen B."/>
            <person name="Zhang Y.Z."/>
        </authorList>
    </citation>
    <scope>NUCLEOTIDE SEQUENCE [LARGE SCALE GENOMIC DNA]</scope>
    <source>
        <strain evidence="7 8">ZS6-22T</strain>
    </source>
</reference>
<feature type="transmembrane region" description="Helical" evidence="6">
    <location>
        <begin position="88"/>
        <end position="107"/>
    </location>
</feature>
<dbReference type="Proteomes" id="UP001557485">
    <property type="component" value="Unassembled WGS sequence"/>
</dbReference>
<dbReference type="NCBIfam" id="NF037997">
    <property type="entry name" value="Na_Pi_symport"/>
    <property type="match status" value="1"/>
</dbReference>
<dbReference type="Pfam" id="PF02690">
    <property type="entry name" value="Na_Pi_cotrans"/>
    <property type="match status" value="2"/>
</dbReference>
<feature type="transmembrane region" description="Helical" evidence="6">
    <location>
        <begin position="180"/>
        <end position="203"/>
    </location>
</feature>
<evidence type="ECO:0000256" key="6">
    <source>
        <dbReference type="SAM" id="Phobius"/>
    </source>
</evidence>
<gene>
    <name evidence="7" type="ORF">AB4876_12900</name>
</gene>
<feature type="transmembrane region" description="Helical" evidence="6">
    <location>
        <begin position="142"/>
        <end position="160"/>
    </location>
</feature>
<keyword evidence="5 6" id="KW-0472">Membrane</keyword>
<evidence type="ECO:0000256" key="3">
    <source>
        <dbReference type="ARBA" id="ARBA00022692"/>
    </source>
</evidence>
<protein>
    <submittedName>
        <fullName evidence="7">Na/Pi cotransporter family protein</fullName>
    </submittedName>
</protein>
<evidence type="ECO:0000256" key="2">
    <source>
        <dbReference type="ARBA" id="ARBA00022475"/>
    </source>
</evidence>
<name>A0ABV3U7B8_9GAMM</name>
<keyword evidence="3 6" id="KW-0812">Transmembrane</keyword>
<dbReference type="PANTHER" id="PTHR10010">
    <property type="entry name" value="SOLUTE CARRIER FAMILY 34 SODIUM PHOSPHATE , MEMBER 2-RELATED"/>
    <property type="match status" value="1"/>
</dbReference>
<evidence type="ECO:0000256" key="5">
    <source>
        <dbReference type="ARBA" id="ARBA00023136"/>
    </source>
</evidence>
<sequence>MSDSYTVIATLLGGLGLFLVAMELMTDGLTLAAGNSLRRLLSNWTNTLIRGVFSGILMTALVQSSSAVTVASLGFVNAELIKMRQALGVIYGANIGTTMTAWLVAMVGFKLDVHAFALPAIGVGAFIMLAKNKGPRLGVGRALVGFGLFFLGISTLQQAFEGVVANFDLGTITLAGNAEVVGYLLIGIVMTILTQSSSAAIAITISAASANMIGIYAAAAMVIGANVGTTSTAVLASIGATPNAKRLATAQVIFNIGTAIVAVLLLPVMFYAVEAAREIMKLAPNVGVSLALFHTVFNCLGVLLVLPFNNRLVTFLEKRFVTVGESLAKPRYLDRTTAAAPMLAVNALILELQRTAVHIGDAAKQTLDTEIANHDLEQKINAVHQLSNVISNFIVNLERASLSEEVTHQLSDLMRVDQYFMSCAVVLGTALETRTKLGRLPNFTLEQEIEAYRNRSRDFLNSAISADSELYFEKLENTYHALKNERDVLKENLLSTGTRGLISLEQMINAIDFITEIKQLNEQWYKAIKILSRLECDTHRQDSEVSDSERSEFESAEAAVARLQVSAGRNEDNSGKVAT</sequence>
<evidence type="ECO:0000256" key="4">
    <source>
        <dbReference type="ARBA" id="ARBA00022989"/>
    </source>
</evidence>
<dbReference type="EMBL" id="JBFRYA010000011">
    <property type="protein sequence ID" value="MEX1669811.1"/>
    <property type="molecule type" value="Genomic_DNA"/>
</dbReference>
<feature type="transmembrane region" description="Helical" evidence="6">
    <location>
        <begin position="215"/>
        <end position="240"/>
    </location>
</feature>
<keyword evidence="2" id="KW-1003">Cell membrane</keyword>
<feature type="transmembrane region" description="Helical" evidence="6">
    <location>
        <begin position="285"/>
        <end position="308"/>
    </location>
</feature>
<evidence type="ECO:0000313" key="8">
    <source>
        <dbReference type="Proteomes" id="UP001557485"/>
    </source>
</evidence>
<evidence type="ECO:0000313" key="7">
    <source>
        <dbReference type="EMBL" id="MEX1669811.1"/>
    </source>
</evidence>
<dbReference type="RefSeq" id="WP_368382141.1">
    <property type="nucleotide sequence ID" value="NZ_JBFRYA010000011.1"/>
</dbReference>
<proteinExistence type="predicted"/>
<accession>A0ABV3U7B8</accession>
<keyword evidence="8" id="KW-1185">Reference proteome</keyword>
<feature type="transmembrane region" description="Helical" evidence="6">
    <location>
        <begin position="252"/>
        <end position="273"/>
    </location>
</feature>
<dbReference type="InterPro" id="IPR003841">
    <property type="entry name" value="Na/Pi_transpt"/>
</dbReference>
<dbReference type="PANTHER" id="PTHR10010:SF46">
    <property type="entry name" value="SODIUM-DEPENDENT PHOSPHATE TRANSPORT PROTEIN 2B"/>
    <property type="match status" value="1"/>
</dbReference>